<evidence type="ECO:0000313" key="11">
    <source>
        <dbReference type="Proteomes" id="UP000652761"/>
    </source>
</evidence>
<evidence type="ECO:0000256" key="8">
    <source>
        <dbReference type="ARBA" id="ARBA00034296"/>
    </source>
</evidence>
<dbReference type="GO" id="GO:0016787">
    <property type="term" value="F:hydrolase activity"/>
    <property type="evidence" value="ECO:0007669"/>
    <property type="project" value="UniProtKB-KW"/>
</dbReference>
<evidence type="ECO:0000313" key="10">
    <source>
        <dbReference type="EMBL" id="MQL99175.1"/>
    </source>
</evidence>
<evidence type="ECO:0000256" key="2">
    <source>
        <dbReference type="ARBA" id="ARBA00009636"/>
    </source>
</evidence>
<name>A0A843VTA1_COLES</name>
<comment type="function">
    <text evidence="8">Tubulin is the major constituent of microtubules, a cylinder consisting of laterally associated linear protofilaments composed of alpha- and beta-tubulin heterodimers. Microtubules grow by the addition of GTP-tubulin dimers to the microtubule end, where a stabilizing cap forms. Below the cap, tubulin dimers are in GDP-bound state, owing to GTPase activity of alpha-tubulin.</text>
</comment>
<evidence type="ECO:0000256" key="1">
    <source>
        <dbReference type="ARBA" id="ARBA00001946"/>
    </source>
</evidence>
<dbReference type="InterPro" id="IPR000217">
    <property type="entry name" value="Tubulin"/>
</dbReference>
<dbReference type="GO" id="GO:0007017">
    <property type="term" value="P:microtubule-based process"/>
    <property type="evidence" value="ECO:0007669"/>
    <property type="project" value="InterPro"/>
</dbReference>
<keyword evidence="4" id="KW-0493">Microtubule</keyword>
<dbReference type="AlphaFoldDB" id="A0A843VTA1"/>
<evidence type="ECO:0000256" key="4">
    <source>
        <dbReference type="ARBA" id="ARBA00022701"/>
    </source>
</evidence>
<evidence type="ECO:0000256" key="3">
    <source>
        <dbReference type="ARBA" id="ARBA00011747"/>
    </source>
</evidence>
<dbReference type="GO" id="GO:0005200">
    <property type="term" value="F:structural constituent of cytoskeleton"/>
    <property type="evidence" value="ECO:0007669"/>
    <property type="project" value="InterPro"/>
</dbReference>
<dbReference type="EMBL" id="NMUH01002309">
    <property type="protein sequence ID" value="MQL99175.1"/>
    <property type="molecule type" value="Genomic_DNA"/>
</dbReference>
<dbReference type="Proteomes" id="UP000652761">
    <property type="component" value="Unassembled WGS sequence"/>
</dbReference>
<keyword evidence="7" id="KW-0342">GTP-binding</keyword>
<sequence length="81" mass="8850">MASAVSCIGAASTANDEKAASAVFKIDHKFDLIYSNRAFIHWYVGDGMEEGEFAEAREDLAALERDYVEVGVEGTDEEEEA</sequence>
<dbReference type="InterPro" id="IPR008280">
    <property type="entry name" value="Tub_FtsZ_C"/>
</dbReference>
<keyword evidence="5" id="KW-0547">Nucleotide-binding</keyword>
<evidence type="ECO:0000256" key="6">
    <source>
        <dbReference type="ARBA" id="ARBA00022801"/>
    </source>
</evidence>
<dbReference type="GO" id="GO:0005874">
    <property type="term" value="C:microtubule"/>
    <property type="evidence" value="ECO:0007669"/>
    <property type="project" value="UniProtKB-KW"/>
</dbReference>
<dbReference type="SUPFAM" id="SSF55307">
    <property type="entry name" value="Tubulin C-terminal domain-like"/>
    <property type="match status" value="1"/>
</dbReference>
<dbReference type="PRINTS" id="PR01162">
    <property type="entry name" value="ALPHATUBULIN"/>
</dbReference>
<dbReference type="InterPro" id="IPR023123">
    <property type="entry name" value="Tubulin_C"/>
</dbReference>
<comment type="cofactor">
    <cofactor evidence="1">
        <name>Mg(2+)</name>
        <dbReference type="ChEBI" id="CHEBI:18420"/>
    </cofactor>
</comment>
<comment type="caution">
    <text evidence="10">The sequence shown here is derived from an EMBL/GenBank/DDBJ whole genome shotgun (WGS) entry which is preliminary data.</text>
</comment>
<evidence type="ECO:0000256" key="5">
    <source>
        <dbReference type="ARBA" id="ARBA00022741"/>
    </source>
</evidence>
<reference evidence="10" key="1">
    <citation type="submission" date="2017-07" db="EMBL/GenBank/DDBJ databases">
        <title>Taro Niue Genome Assembly and Annotation.</title>
        <authorList>
            <person name="Atibalentja N."/>
            <person name="Keating K."/>
            <person name="Fields C.J."/>
        </authorList>
    </citation>
    <scope>NUCLEOTIDE SEQUENCE</scope>
    <source>
        <strain evidence="10">Niue_2</strain>
        <tissue evidence="10">Leaf</tissue>
    </source>
</reference>
<comment type="similarity">
    <text evidence="2">Belongs to the tubulin family.</text>
</comment>
<comment type="catalytic activity">
    <reaction evidence="9">
        <text>GTP + H2O = GDP + phosphate + H(+)</text>
        <dbReference type="Rhea" id="RHEA:19669"/>
        <dbReference type="ChEBI" id="CHEBI:15377"/>
        <dbReference type="ChEBI" id="CHEBI:15378"/>
        <dbReference type="ChEBI" id="CHEBI:37565"/>
        <dbReference type="ChEBI" id="CHEBI:43474"/>
        <dbReference type="ChEBI" id="CHEBI:58189"/>
    </reaction>
    <physiologicalReaction direction="left-to-right" evidence="9">
        <dbReference type="Rhea" id="RHEA:19670"/>
    </physiologicalReaction>
</comment>
<keyword evidence="6" id="KW-0378">Hydrolase</keyword>
<organism evidence="10 11">
    <name type="scientific">Colocasia esculenta</name>
    <name type="common">Wild taro</name>
    <name type="synonym">Arum esculentum</name>
    <dbReference type="NCBI Taxonomy" id="4460"/>
    <lineage>
        <taxon>Eukaryota</taxon>
        <taxon>Viridiplantae</taxon>
        <taxon>Streptophyta</taxon>
        <taxon>Embryophyta</taxon>
        <taxon>Tracheophyta</taxon>
        <taxon>Spermatophyta</taxon>
        <taxon>Magnoliopsida</taxon>
        <taxon>Liliopsida</taxon>
        <taxon>Araceae</taxon>
        <taxon>Aroideae</taxon>
        <taxon>Colocasieae</taxon>
        <taxon>Colocasia</taxon>
    </lineage>
</organism>
<dbReference type="GO" id="GO:0005525">
    <property type="term" value="F:GTP binding"/>
    <property type="evidence" value="ECO:0007669"/>
    <property type="project" value="UniProtKB-KW"/>
</dbReference>
<comment type="subunit">
    <text evidence="3">Dimer of alpha and beta chains. A typical microtubule is a hollow water-filled tube with an outer diameter of 25 nm and an inner diameter of 15 nM. Alpha-beta heterodimers associate head-to-tail to form protofilaments running lengthwise along the microtubule wall with the beta-tubulin subunit facing the microtubule plus end conferring a structural polarity. Microtubules usually have 13 protofilaments but different protofilament numbers can be found in some organisms and specialized cells.</text>
</comment>
<keyword evidence="11" id="KW-1185">Reference proteome</keyword>
<evidence type="ECO:0000256" key="7">
    <source>
        <dbReference type="ARBA" id="ARBA00023134"/>
    </source>
</evidence>
<proteinExistence type="inferred from homology"/>
<dbReference type="PANTHER" id="PTHR11588">
    <property type="entry name" value="TUBULIN"/>
    <property type="match status" value="1"/>
</dbReference>
<gene>
    <name evidence="10" type="ORF">Taro_031895</name>
</gene>
<dbReference type="OrthoDB" id="422583at2759"/>
<dbReference type="Gene3D" id="1.10.287.600">
    <property type="entry name" value="Helix hairpin bin"/>
    <property type="match status" value="1"/>
</dbReference>
<dbReference type="FunFam" id="1.10.287.600:FF:000001">
    <property type="entry name" value="Tubulin alpha chain"/>
    <property type="match status" value="1"/>
</dbReference>
<evidence type="ECO:0000256" key="9">
    <source>
        <dbReference type="ARBA" id="ARBA00049117"/>
    </source>
</evidence>
<dbReference type="InterPro" id="IPR002452">
    <property type="entry name" value="Alpha_tubulin"/>
</dbReference>
<protein>
    <submittedName>
        <fullName evidence="10">Uncharacterized protein</fullName>
    </submittedName>
</protein>
<accession>A0A843VTA1</accession>